<organism evidence="2 3">
    <name type="scientific">Luteipulveratus flavus</name>
    <dbReference type="NCBI Taxonomy" id="3031728"/>
    <lineage>
        <taxon>Bacteria</taxon>
        <taxon>Bacillati</taxon>
        <taxon>Actinomycetota</taxon>
        <taxon>Actinomycetes</taxon>
        <taxon>Micrococcales</taxon>
        <taxon>Dermacoccaceae</taxon>
        <taxon>Luteipulveratus</taxon>
    </lineage>
</organism>
<dbReference type="PANTHER" id="PTHR42685:SF22">
    <property type="entry name" value="CONDITIONED MEDIUM FACTOR RECEPTOR 1"/>
    <property type="match status" value="1"/>
</dbReference>
<dbReference type="InterPro" id="IPR036188">
    <property type="entry name" value="FAD/NAD-bd_sf"/>
</dbReference>
<reference evidence="2 3" key="1">
    <citation type="submission" date="2023-03" db="EMBL/GenBank/DDBJ databases">
        <title>YIM 133296 draft genome.</title>
        <authorList>
            <person name="Xiong L."/>
        </authorList>
    </citation>
    <scope>NUCLEOTIDE SEQUENCE [LARGE SCALE GENOMIC DNA]</scope>
    <source>
        <strain evidence="2 3">YIM 133296</strain>
    </source>
</reference>
<evidence type="ECO:0000313" key="2">
    <source>
        <dbReference type="EMBL" id="MDF8265504.1"/>
    </source>
</evidence>
<dbReference type="PRINTS" id="PR00420">
    <property type="entry name" value="RNGMNOXGNASE"/>
</dbReference>
<sequence length="390" mass="41233">MQQRDDEIHDVAVVGAGPAGSSAARAAALAGARTVILDRARFPRYKTCGGGLIGATLAHLPDDLDLPVQQRIDRVVLTCRGRRETTRSADRPVLTLVNRAELDERLLASAARAGAEVRQGVAVTAVTERDDHVELTTADGPVRARWVVGADGSTSRIGRYVGVRLAQTDLGLEVELDPGEQADRWKGRLALDFGGERGAYAWVFPKDGALTVGVIMAKGAPEQTRRYLAEFTAQHGLDGLAELRSSGHLTRCRTPDSPLGRGRVLVAGDAAGLLEPWTREGISYAVRSGLLAGAAAASGTTAPSGGSAPEAVLAAYTRDIGAVLAREMAAGAALLATFERWPGLMVRVLTTGPWGWRAFRAITTGDATLERLVRRRTARIGLAALGRIVS</sequence>
<protein>
    <submittedName>
        <fullName evidence="2">Geranylgeranyl reductase family protein</fullName>
    </submittedName>
</protein>
<dbReference type="InterPro" id="IPR011777">
    <property type="entry name" value="Geranylgeranyl_Rdtase_fam"/>
</dbReference>
<proteinExistence type="predicted"/>
<dbReference type="RefSeq" id="WP_277192828.1">
    <property type="nucleotide sequence ID" value="NZ_JAROAV010000036.1"/>
</dbReference>
<dbReference type="InterPro" id="IPR002938">
    <property type="entry name" value="FAD-bd"/>
</dbReference>
<dbReference type="Gene3D" id="3.50.50.60">
    <property type="entry name" value="FAD/NAD(P)-binding domain"/>
    <property type="match status" value="1"/>
</dbReference>
<dbReference type="SUPFAM" id="SSF51905">
    <property type="entry name" value="FAD/NAD(P)-binding domain"/>
    <property type="match status" value="1"/>
</dbReference>
<dbReference type="EMBL" id="JAROAV010000036">
    <property type="protein sequence ID" value="MDF8265504.1"/>
    <property type="molecule type" value="Genomic_DNA"/>
</dbReference>
<dbReference type="Proteomes" id="UP001528912">
    <property type="component" value="Unassembled WGS sequence"/>
</dbReference>
<dbReference type="NCBIfam" id="TIGR02032">
    <property type="entry name" value="GG-red-SF"/>
    <property type="match status" value="1"/>
</dbReference>
<keyword evidence="3" id="KW-1185">Reference proteome</keyword>
<dbReference type="Pfam" id="PF01494">
    <property type="entry name" value="FAD_binding_3"/>
    <property type="match status" value="1"/>
</dbReference>
<comment type="caution">
    <text evidence="2">The sequence shown here is derived from an EMBL/GenBank/DDBJ whole genome shotgun (WGS) entry which is preliminary data.</text>
</comment>
<feature type="domain" description="FAD-binding" evidence="1">
    <location>
        <begin position="10"/>
        <end position="168"/>
    </location>
</feature>
<dbReference type="PANTHER" id="PTHR42685">
    <property type="entry name" value="GERANYLGERANYL DIPHOSPHATE REDUCTASE"/>
    <property type="match status" value="1"/>
</dbReference>
<accession>A0ABT6C9B3</accession>
<name>A0ABT6C9B3_9MICO</name>
<dbReference type="InterPro" id="IPR050407">
    <property type="entry name" value="Geranylgeranyl_reductase"/>
</dbReference>
<gene>
    <name evidence="2" type="ORF">P4R38_14740</name>
</gene>
<evidence type="ECO:0000313" key="3">
    <source>
        <dbReference type="Proteomes" id="UP001528912"/>
    </source>
</evidence>
<evidence type="ECO:0000259" key="1">
    <source>
        <dbReference type="Pfam" id="PF01494"/>
    </source>
</evidence>